<reference evidence="2 3" key="1">
    <citation type="submission" date="2016-10" db="EMBL/GenBank/DDBJ databases">
        <authorList>
            <person name="Varghese N."/>
            <person name="Submissions S."/>
        </authorList>
    </citation>
    <scope>NUCLEOTIDE SEQUENCE [LARGE SCALE GENOMIC DNA]</scope>
    <source>
        <strain evidence="2 3">DSM 29073</strain>
    </source>
</reference>
<name>A0A8G2BWU3_9BACT</name>
<evidence type="ECO:0000259" key="1">
    <source>
        <dbReference type="Pfam" id="PF14905"/>
    </source>
</evidence>
<dbReference type="InterPro" id="IPR041700">
    <property type="entry name" value="OMP_b-brl_3"/>
</dbReference>
<dbReference type="SUPFAM" id="SSF56935">
    <property type="entry name" value="Porins"/>
    <property type="match status" value="1"/>
</dbReference>
<evidence type="ECO:0000313" key="3">
    <source>
        <dbReference type="Proteomes" id="UP000236725"/>
    </source>
</evidence>
<sequence length="119" mass="13721">MAGKENIFNAQSKQDIRRFLFYADQNHQLGKGWELHYGTKFSFASDKSSQIYHSLDGHDWSGSNSSSSLNEYVYDLYAGFSKSFSDKLSVNASLSGEYYKHKEIDYWSLFPIFQSRLSS</sequence>
<dbReference type="RefSeq" id="WP_234999337.1">
    <property type="nucleotide sequence ID" value="NZ_FNVS01000010.1"/>
</dbReference>
<evidence type="ECO:0000313" key="2">
    <source>
        <dbReference type="EMBL" id="SEF94397.1"/>
    </source>
</evidence>
<organism evidence="2 3">
    <name type="scientific">Parabacteroides chinchillae</name>
    <dbReference type="NCBI Taxonomy" id="871327"/>
    <lineage>
        <taxon>Bacteria</taxon>
        <taxon>Pseudomonadati</taxon>
        <taxon>Bacteroidota</taxon>
        <taxon>Bacteroidia</taxon>
        <taxon>Bacteroidales</taxon>
        <taxon>Tannerellaceae</taxon>
        <taxon>Parabacteroides</taxon>
    </lineage>
</organism>
<dbReference type="AlphaFoldDB" id="A0A8G2BWU3"/>
<dbReference type="Proteomes" id="UP000236725">
    <property type="component" value="Unassembled WGS sequence"/>
</dbReference>
<feature type="domain" description="Outer membrane protein beta-barrel" evidence="1">
    <location>
        <begin position="5"/>
        <end position="100"/>
    </location>
</feature>
<protein>
    <submittedName>
        <fullName evidence="2">Outer membrane protein beta-barrel family protein</fullName>
    </submittedName>
</protein>
<dbReference type="EMBL" id="FNVS01000010">
    <property type="protein sequence ID" value="SEF94397.1"/>
    <property type="molecule type" value="Genomic_DNA"/>
</dbReference>
<proteinExistence type="predicted"/>
<comment type="caution">
    <text evidence="2">The sequence shown here is derived from an EMBL/GenBank/DDBJ whole genome shotgun (WGS) entry which is preliminary data.</text>
</comment>
<gene>
    <name evidence="2" type="ORF">SAMN05444001_11050</name>
</gene>
<dbReference type="Pfam" id="PF14905">
    <property type="entry name" value="OMP_b-brl_3"/>
    <property type="match status" value="1"/>
</dbReference>
<keyword evidence="3" id="KW-1185">Reference proteome</keyword>
<accession>A0A8G2BWU3</accession>